<reference evidence="10" key="1">
    <citation type="journal article" date="2019" name="Int. J. Syst. Evol. Microbiol.">
        <title>The Global Catalogue of Microorganisms (GCM) 10K type strain sequencing project: providing services to taxonomists for standard genome sequencing and annotation.</title>
        <authorList>
            <consortium name="The Broad Institute Genomics Platform"/>
            <consortium name="The Broad Institute Genome Sequencing Center for Infectious Disease"/>
            <person name="Wu L."/>
            <person name="Ma J."/>
        </authorList>
    </citation>
    <scope>NUCLEOTIDE SEQUENCE [LARGE SCALE GENOMIC DNA]</scope>
    <source>
        <strain evidence="10">JCM 13250</strain>
    </source>
</reference>
<dbReference type="InterPro" id="IPR003961">
    <property type="entry name" value="FN3_dom"/>
</dbReference>
<evidence type="ECO:0000256" key="2">
    <source>
        <dbReference type="ARBA" id="ARBA00023277"/>
    </source>
</evidence>
<feature type="domain" description="CBM2" evidence="8">
    <location>
        <begin position="149"/>
        <end position="253"/>
    </location>
</feature>
<dbReference type="InterPro" id="IPR008965">
    <property type="entry name" value="CBM2/CBM3_carb-bd_dom_sf"/>
</dbReference>
<proteinExistence type="predicted"/>
<feature type="region of interest" description="Disordered" evidence="5">
    <location>
        <begin position="38"/>
        <end position="60"/>
    </location>
</feature>
<evidence type="ECO:0000256" key="1">
    <source>
        <dbReference type="ARBA" id="ARBA00022801"/>
    </source>
</evidence>
<dbReference type="InterPro" id="IPR001919">
    <property type="entry name" value="CBD2"/>
</dbReference>
<evidence type="ECO:0000259" key="8">
    <source>
        <dbReference type="PROSITE" id="PS51173"/>
    </source>
</evidence>
<keyword evidence="6" id="KW-0732">Signal</keyword>
<evidence type="ECO:0000256" key="3">
    <source>
        <dbReference type="ARBA" id="ARBA00023295"/>
    </source>
</evidence>
<keyword evidence="10" id="KW-1185">Reference proteome</keyword>
<accession>A0ABP4XT60</accession>
<feature type="signal peptide" evidence="6">
    <location>
        <begin position="1"/>
        <end position="18"/>
    </location>
</feature>
<evidence type="ECO:0000259" key="7">
    <source>
        <dbReference type="PROSITE" id="PS50853"/>
    </source>
</evidence>
<dbReference type="Gene3D" id="2.60.40.290">
    <property type="match status" value="1"/>
</dbReference>
<dbReference type="PROSITE" id="PS00561">
    <property type="entry name" value="CBM2_A"/>
    <property type="match status" value="1"/>
</dbReference>
<dbReference type="EMBL" id="BAAALT010000035">
    <property type="protein sequence ID" value="GAA1794016.1"/>
    <property type="molecule type" value="Genomic_DNA"/>
</dbReference>
<sequence length="253" mass="25004">MAAAAMTVAVALPASANAGTNAAAATALPISPAPTSGAAATTSLVDTQPPSTPGAPTASNITSTGFTATWGRATDNVGVAAYLLQYSPQGGSSVTITVTSGLTYTFTGLQPGTCFGLGVAAVDAAGNKSLSIAHPILYCLPTAPPPVTSAPPPAGCVATYAITGQWPGGFQAEVTVRNAGTTAFNAWTASWTFGGGQQISQLWNGSHTQSGAAVTVKNLSWNGSIPAGQSRTFGFLGSWNGTNPLPTPTCVGS</sequence>
<name>A0ABP4XT60_9ACTN</name>
<dbReference type="InterPro" id="IPR036116">
    <property type="entry name" value="FN3_sf"/>
</dbReference>
<dbReference type="Gene3D" id="2.60.40.10">
    <property type="entry name" value="Immunoglobulins"/>
    <property type="match status" value="1"/>
</dbReference>
<comment type="caution">
    <text evidence="9">The sequence shown here is derived from an EMBL/GenBank/DDBJ whole genome shotgun (WGS) entry which is preliminary data.</text>
</comment>
<keyword evidence="2" id="KW-0119">Carbohydrate metabolism</keyword>
<dbReference type="Pfam" id="PF00553">
    <property type="entry name" value="CBM_2"/>
    <property type="match status" value="1"/>
</dbReference>
<feature type="domain" description="Fibronectin type-III" evidence="7">
    <location>
        <begin position="52"/>
        <end position="145"/>
    </location>
</feature>
<evidence type="ECO:0000256" key="4">
    <source>
        <dbReference type="ARBA" id="ARBA00023326"/>
    </source>
</evidence>
<dbReference type="Pfam" id="PF00041">
    <property type="entry name" value="fn3"/>
    <property type="match status" value="1"/>
</dbReference>
<dbReference type="InterPro" id="IPR013783">
    <property type="entry name" value="Ig-like_fold"/>
</dbReference>
<dbReference type="SMART" id="SM00637">
    <property type="entry name" value="CBD_II"/>
    <property type="match status" value="1"/>
</dbReference>
<dbReference type="InterPro" id="IPR012291">
    <property type="entry name" value="CBM2_carb-bd_dom_sf"/>
</dbReference>
<dbReference type="Proteomes" id="UP001500218">
    <property type="component" value="Unassembled WGS sequence"/>
</dbReference>
<dbReference type="SUPFAM" id="SSF49384">
    <property type="entry name" value="Carbohydrate-binding domain"/>
    <property type="match status" value="1"/>
</dbReference>
<dbReference type="CDD" id="cd00063">
    <property type="entry name" value="FN3"/>
    <property type="match status" value="1"/>
</dbReference>
<keyword evidence="4" id="KW-0624">Polysaccharide degradation</keyword>
<evidence type="ECO:0000313" key="10">
    <source>
        <dbReference type="Proteomes" id="UP001500218"/>
    </source>
</evidence>
<keyword evidence="1" id="KW-0378">Hydrolase</keyword>
<evidence type="ECO:0000256" key="5">
    <source>
        <dbReference type="SAM" id="MobiDB-lite"/>
    </source>
</evidence>
<dbReference type="InterPro" id="IPR018366">
    <property type="entry name" value="CBM2_CS"/>
</dbReference>
<protein>
    <submittedName>
        <fullName evidence="9">Uncharacterized protein</fullName>
    </submittedName>
</protein>
<dbReference type="SUPFAM" id="SSF49265">
    <property type="entry name" value="Fibronectin type III"/>
    <property type="match status" value="1"/>
</dbReference>
<dbReference type="RefSeq" id="WP_344127680.1">
    <property type="nucleotide sequence ID" value="NZ_BAAALT010000035.1"/>
</dbReference>
<dbReference type="PROSITE" id="PS51173">
    <property type="entry name" value="CBM2"/>
    <property type="match status" value="1"/>
</dbReference>
<organism evidence="9 10">
    <name type="scientific">Luedemannella flava</name>
    <dbReference type="NCBI Taxonomy" id="349316"/>
    <lineage>
        <taxon>Bacteria</taxon>
        <taxon>Bacillati</taxon>
        <taxon>Actinomycetota</taxon>
        <taxon>Actinomycetes</taxon>
        <taxon>Micromonosporales</taxon>
        <taxon>Micromonosporaceae</taxon>
        <taxon>Luedemannella</taxon>
    </lineage>
</organism>
<dbReference type="PROSITE" id="PS50853">
    <property type="entry name" value="FN3"/>
    <property type="match status" value="1"/>
</dbReference>
<dbReference type="SMART" id="SM00060">
    <property type="entry name" value="FN3"/>
    <property type="match status" value="1"/>
</dbReference>
<gene>
    <name evidence="9" type="ORF">GCM10009682_14810</name>
</gene>
<evidence type="ECO:0000256" key="6">
    <source>
        <dbReference type="SAM" id="SignalP"/>
    </source>
</evidence>
<feature type="chain" id="PRO_5045277139" evidence="6">
    <location>
        <begin position="19"/>
        <end position="253"/>
    </location>
</feature>
<keyword evidence="3" id="KW-0326">Glycosidase</keyword>
<evidence type="ECO:0000313" key="9">
    <source>
        <dbReference type="EMBL" id="GAA1794016.1"/>
    </source>
</evidence>